<accession>A0A0M0G141</accession>
<proteinExistence type="predicted"/>
<sequence>MMDKQNPNILSLQLQPTTIQRLDKVATYLTFKNGKNISLEKVIKGAIVDYLDLMEPITEEEKLNLKSIVIGPSNDEDFVLYNRFKEIMKQKKIKAVQLHKETGISESNLSQVLNNKNQNMSLDYFLRIWVALDCPPIGDCIYRVQRESV</sequence>
<dbReference type="OrthoDB" id="2702981at2"/>
<dbReference type="RefSeq" id="WP_053437837.1">
    <property type="nucleotide sequence ID" value="NZ_LGUF01000010.1"/>
</dbReference>
<reference evidence="3" key="1">
    <citation type="submission" date="2015-07" db="EMBL/GenBank/DDBJ databases">
        <title>Fjat-10036 dsm4.</title>
        <authorList>
            <person name="Liu B."/>
            <person name="Wang J."/>
            <person name="Zhu Y."/>
            <person name="Liu G."/>
            <person name="Chen Q."/>
            <person name="Chen Z."/>
            <person name="Lan J."/>
            <person name="Che J."/>
            <person name="Ge C."/>
            <person name="Shi H."/>
            <person name="Pan Z."/>
            <person name="Liu X."/>
        </authorList>
    </citation>
    <scope>NUCLEOTIDE SEQUENCE [LARGE SCALE GENOMIC DNA]</scope>
    <source>
        <strain evidence="3">DSM 4</strain>
    </source>
</reference>
<protein>
    <recommendedName>
        <fullName evidence="1">HTH cro/C1-type domain-containing protein</fullName>
    </recommendedName>
</protein>
<dbReference type="Gene3D" id="1.10.260.40">
    <property type="entry name" value="lambda repressor-like DNA-binding domains"/>
    <property type="match status" value="1"/>
</dbReference>
<evidence type="ECO:0000259" key="1">
    <source>
        <dbReference type="SMART" id="SM00530"/>
    </source>
</evidence>
<keyword evidence="3" id="KW-1185">Reference proteome</keyword>
<dbReference type="Proteomes" id="UP000037109">
    <property type="component" value="Unassembled WGS sequence"/>
</dbReference>
<dbReference type="PATRIC" id="fig|1459.3.peg.6089"/>
<dbReference type="InterPro" id="IPR001387">
    <property type="entry name" value="Cro/C1-type_HTH"/>
</dbReference>
<name>A0A0M0G141_SPOGL</name>
<feature type="domain" description="HTH cro/C1-type" evidence="1">
    <location>
        <begin position="83"/>
        <end position="139"/>
    </location>
</feature>
<dbReference type="InterPro" id="IPR010982">
    <property type="entry name" value="Lambda_DNA-bd_dom_sf"/>
</dbReference>
<dbReference type="SUPFAM" id="SSF47413">
    <property type="entry name" value="lambda repressor-like DNA-binding domains"/>
    <property type="match status" value="1"/>
</dbReference>
<evidence type="ECO:0000313" key="3">
    <source>
        <dbReference type="Proteomes" id="UP000037109"/>
    </source>
</evidence>
<organism evidence="2 3">
    <name type="scientific">Sporosarcina globispora</name>
    <name type="common">Bacillus globisporus</name>
    <dbReference type="NCBI Taxonomy" id="1459"/>
    <lineage>
        <taxon>Bacteria</taxon>
        <taxon>Bacillati</taxon>
        <taxon>Bacillota</taxon>
        <taxon>Bacilli</taxon>
        <taxon>Bacillales</taxon>
        <taxon>Caryophanaceae</taxon>
        <taxon>Sporosarcina</taxon>
    </lineage>
</organism>
<dbReference type="Pfam" id="PF13443">
    <property type="entry name" value="HTH_26"/>
    <property type="match status" value="1"/>
</dbReference>
<evidence type="ECO:0000313" key="2">
    <source>
        <dbReference type="EMBL" id="KON83520.1"/>
    </source>
</evidence>
<dbReference type="SMART" id="SM00530">
    <property type="entry name" value="HTH_XRE"/>
    <property type="match status" value="1"/>
</dbReference>
<dbReference type="GO" id="GO:0003677">
    <property type="term" value="F:DNA binding"/>
    <property type="evidence" value="ECO:0007669"/>
    <property type="project" value="InterPro"/>
</dbReference>
<dbReference type="CDD" id="cd00093">
    <property type="entry name" value="HTH_XRE"/>
    <property type="match status" value="1"/>
</dbReference>
<dbReference type="AlphaFoldDB" id="A0A0M0G141"/>
<dbReference type="EMBL" id="LGUF01000010">
    <property type="protein sequence ID" value="KON83520.1"/>
    <property type="molecule type" value="Genomic_DNA"/>
</dbReference>
<comment type="caution">
    <text evidence="2">The sequence shown here is derived from an EMBL/GenBank/DDBJ whole genome shotgun (WGS) entry which is preliminary data.</text>
</comment>
<gene>
    <name evidence="2" type="ORF">AF332_27615</name>
</gene>